<evidence type="ECO:0000313" key="5">
    <source>
        <dbReference type="Proteomes" id="UP000256941"/>
    </source>
</evidence>
<dbReference type="InterPro" id="IPR042183">
    <property type="entry name" value="MmgE/PrpD_sf_1"/>
</dbReference>
<gene>
    <name evidence="4" type="ORF">BDD41_1516</name>
</gene>
<evidence type="ECO:0000313" key="4">
    <source>
        <dbReference type="EMBL" id="REF73012.1"/>
    </source>
</evidence>
<dbReference type="SUPFAM" id="SSF103378">
    <property type="entry name" value="2-methylcitrate dehydratase PrpD"/>
    <property type="match status" value="1"/>
</dbReference>
<dbReference type="InterPro" id="IPR045336">
    <property type="entry name" value="MmgE_PrpD_N"/>
</dbReference>
<dbReference type="RefSeq" id="WP_208861527.1">
    <property type="nucleotide sequence ID" value="NZ_QTUJ01000001.1"/>
</dbReference>
<protein>
    <submittedName>
        <fullName evidence="4">2-methylcitrate dehydratase PrpD</fullName>
    </submittedName>
</protein>
<evidence type="ECO:0000256" key="1">
    <source>
        <dbReference type="ARBA" id="ARBA00006174"/>
    </source>
</evidence>
<dbReference type="EMBL" id="QTUJ01000001">
    <property type="protein sequence ID" value="REF73012.1"/>
    <property type="molecule type" value="Genomic_DNA"/>
</dbReference>
<accession>A0A3D9XXM2</accession>
<organism evidence="4 5">
    <name type="scientific">Paracoccus versutus</name>
    <name type="common">Thiobacillus versutus</name>
    <dbReference type="NCBI Taxonomy" id="34007"/>
    <lineage>
        <taxon>Bacteria</taxon>
        <taxon>Pseudomonadati</taxon>
        <taxon>Pseudomonadota</taxon>
        <taxon>Alphaproteobacteria</taxon>
        <taxon>Rhodobacterales</taxon>
        <taxon>Paracoccaceae</taxon>
        <taxon>Paracoccus</taxon>
    </lineage>
</organism>
<dbReference type="Pfam" id="PF03972">
    <property type="entry name" value="MmgE_PrpD_N"/>
    <property type="match status" value="1"/>
</dbReference>
<dbReference type="GO" id="GO:0016829">
    <property type="term" value="F:lyase activity"/>
    <property type="evidence" value="ECO:0007669"/>
    <property type="project" value="InterPro"/>
</dbReference>
<sequence length="472" mass="51507">MDMNEQVLADLSAFVADTRFEDLPAAVVDETVRIILDSVGCGIAGTTHKRGQIGIDYGRMQAGTEATILGTGHRASILGAAFANAELINALDHDAVLPPGHVCPYVLPGALALAETRHASGRELILATALAHEISWRIGKAMDYLRDIRDGKVEPPPVWGFASTIFGAAAAISKLQGQPAEVVGNALSIAAMISPVNAAASWRQHAPPTTIKYMLGGWLAHGAITAAHMAGFGHRGDRQIFEPEYGYPRFIGTRRWEPEHILDKLGSEWRFPSESSFKPYPHCRVLHPPLDALNQIIDQNRITPDEIEGIKAWVEGFLERPLWMNRDITDVTDAQFSIAHGLALGAHQFLRGPEWQKPERVYDPSVMRLMEKVEHVIHPDYADSLTKDRASRPTRVEVRARGQVFVAERSHPKGSGAPGSDSYMTTAELVEKFRVNAEAVLAEGRARQLADRLLDLADADDVSAVVKLAGTG</sequence>
<dbReference type="InterPro" id="IPR042188">
    <property type="entry name" value="MmgE/PrpD_sf_2"/>
</dbReference>
<dbReference type="Gene3D" id="3.30.1330.120">
    <property type="entry name" value="2-methylcitrate dehydratase PrpD"/>
    <property type="match status" value="1"/>
</dbReference>
<dbReference type="AlphaFoldDB" id="A0A3D9XXM2"/>
<feature type="domain" description="MmgE/PrpD N-terminal" evidence="2">
    <location>
        <begin position="10"/>
        <end position="252"/>
    </location>
</feature>
<evidence type="ECO:0000259" key="3">
    <source>
        <dbReference type="Pfam" id="PF19305"/>
    </source>
</evidence>
<comment type="caution">
    <text evidence="4">The sequence shown here is derived from an EMBL/GenBank/DDBJ whole genome shotgun (WGS) entry which is preliminary data.</text>
</comment>
<dbReference type="InterPro" id="IPR005656">
    <property type="entry name" value="MmgE_PrpD"/>
</dbReference>
<evidence type="ECO:0000259" key="2">
    <source>
        <dbReference type="Pfam" id="PF03972"/>
    </source>
</evidence>
<name>A0A3D9XXM2_PARVE</name>
<dbReference type="Pfam" id="PF19305">
    <property type="entry name" value="MmgE_PrpD_C"/>
    <property type="match status" value="1"/>
</dbReference>
<feature type="domain" description="MmgE/PrpD C-terminal" evidence="3">
    <location>
        <begin position="280"/>
        <end position="455"/>
    </location>
</feature>
<comment type="similarity">
    <text evidence="1">Belongs to the PrpD family.</text>
</comment>
<dbReference type="InterPro" id="IPR045337">
    <property type="entry name" value="MmgE_PrpD_C"/>
</dbReference>
<dbReference type="Proteomes" id="UP000256941">
    <property type="component" value="Unassembled WGS sequence"/>
</dbReference>
<proteinExistence type="inferred from homology"/>
<dbReference type="PANTHER" id="PTHR16943:SF8">
    <property type="entry name" value="2-METHYLCITRATE DEHYDRATASE"/>
    <property type="match status" value="1"/>
</dbReference>
<dbReference type="InterPro" id="IPR036148">
    <property type="entry name" value="MmgE/PrpD_sf"/>
</dbReference>
<reference evidence="4 5" key="1">
    <citation type="submission" date="2018-08" db="EMBL/GenBank/DDBJ databases">
        <title>Genomic Encyclopedia of Archaeal and Bacterial Type Strains, Phase II (KMG-II): from individual species to whole genera.</title>
        <authorList>
            <person name="Goeker M."/>
        </authorList>
    </citation>
    <scope>NUCLEOTIDE SEQUENCE [LARGE SCALE GENOMIC DNA]</scope>
    <source>
        <strain evidence="4 5">DSM 17099</strain>
    </source>
</reference>
<dbReference type="Gene3D" id="1.10.4100.10">
    <property type="entry name" value="2-methylcitrate dehydratase PrpD"/>
    <property type="match status" value="1"/>
</dbReference>
<dbReference type="PANTHER" id="PTHR16943">
    <property type="entry name" value="2-METHYLCITRATE DEHYDRATASE-RELATED"/>
    <property type="match status" value="1"/>
</dbReference>